<keyword evidence="7" id="KW-0067">ATP-binding</keyword>
<evidence type="ECO:0000256" key="4">
    <source>
        <dbReference type="ARBA" id="ARBA00022679"/>
    </source>
</evidence>
<evidence type="ECO:0000313" key="9">
    <source>
        <dbReference type="EMBL" id="MFD1126129.1"/>
    </source>
</evidence>
<keyword evidence="10" id="KW-1185">Reference proteome</keyword>
<keyword evidence="5" id="KW-0547">Nucleotide-binding</keyword>
<accession>A0ABW3PI29</accession>
<dbReference type="InterPro" id="IPR004654">
    <property type="entry name" value="ROK_glcA"/>
</dbReference>
<evidence type="ECO:0000256" key="7">
    <source>
        <dbReference type="ARBA" id="ARBA00022840"/>
    </source>
</evidence>
<dbReference type="PROSITE" id="PS01125">
    <property type="entry name" value="ROK"/>
    <property type="match status" value="1"/>
</dbReference>
<gene>
    <name evidence="9" type="ORF">ACFQ22_12280</name>
</gene>
<dbReference type="Pfam" id="PF00480">
    <property type="entry name" value="ROK"/>
    <property type="match status" value="1"/>
</dbReference>
<dbReference type="SUPFAM" id="SSF53067">
    <property type="entry name" value="Actin-like ATPase domain"/>
    <property type="match status" value="1"/>
</dbReference>
<evidence type="ECO:0000256" key="6">
    <source>
        <dbReference type="ARBA" id="ARBA00022777"/>
    </source>
</evidence>
<evidence type="ECO:0000256" key="8">
    <source>
        <dbReference type="ARBA" id="ARBA00032386"/>
    </source>
</evidence>
<evidence type="ECO:0000256" key="2">
    <source>
        <dbReference type="ARBA" id="ARBA00012323"/>
    </source>
</evidence>
<dbReference type="Proteomes" id="UP001597156">
    <property type="component" value="Unassembled WGS sequence"/>
</dbReference>
<dbReference type="PANTHER" id="PTHR18964">
    <property type="entry name" value="ROK (REPRESSOR, ORF, KINASE) FAMILY"/>
    <property type="match status" value="1"/>
</dbReference>
<reference evidence="10" key="1">
    <citation type="journal article" date="2019" name="Int. J. Syst. Evol. Microbiol.">
        <title>The Global Catalogue of Microorganisms (GCM) 10K type strain sequencing project: providing services to taxonomists for standard genome sequencing and annotation.</title>
        <authorList>
            <consortium name="The Broad Institute Genomics Platform"/>
            <consortium name="The Broad Institute Genome Sequencing Center for Infectious Disease"/>
            <person name="Wu L."/>
            <person name="Ma J."/>
        </authorList>
    </citation>
    <scope>NUCLEOTIDE SEQUENCE [LARGE SCALE GENOMIC DNA]</scope>
    <source>
        <strain evidence="10">CCUG 71848</strain>
    </source>
</reference>
<dbReference type="PANTHER" id="PTHR18964:SF149">
    <property type="entry name" value="BIFUNCTIONAL UDP-N-ACETYLGLUCOSAMINE 2-EPIMERASE_N-ACETYLMANNOSAMINE KINASE"/>
    <property type="match status" value="1"/>
</dbReference>
<dbReference type="InterPro" id="IPR043129">
    <property type="entry name" value="ATPase_NBD"/>
</dbReference>
<dbReference type="RefSeq" id="WP_121978526.1">
    <property type="nucleotide sequence ID" value="NZ_JBHTLH010000042.1"/>
</dbReference>
<name>A0ABW3PI29_9LACO</name>
<proteinExistence type="inferred from homology"/>
<dbReference type="NCBIfam" id="TIGR00744">
    <property type="entry name" value="ROK_glcA_fam"/>
    <property type="match status" value="1"/>
</dbReference>
<dbReference type="GO" id="GO:0004340">
    <property type="term" value="F:glucokinase activity"/>
    <property type="evidence" value="ECO:0007669"/>
    <property type="project" value="UniProtKB-EC"/>
</dbReference>
<organism evidence="9 10">
    <name type="scientific">Lentilactobacillus raoultii</name>
    <dbReference type="NCBI Taxonomy" id="1987503"/>
    <lineage>
        <taxon>Bacteria</taxon>
        <taxon>Bacillati</taxon>
        <taxon>Bacillota</taxon>
        <taxon>Bacilli</taxon>
        <taxon>Lactobacillales</taxon>
        <taxon>Lactobacillaceae</taxon>
        <taxon>Lentilactobacillus</taxon>
    </lineage>
</organism>
<protein>
    <recommendedName>
        <fullName evidence="3">Glucokinase</fullName>
        <ecNumber evidence="2">2.7.1.2</ecNumber>
    </recommendedName>
    <alternativeName>
        <fullName evidence="8">Glucose kinase</fullName>
    </alternativeName>
</protein>
<evidence type="ECO:0000256" key="1">
    <source>
        <dbReference type="ARBA" id="ARBA00006479"/>
    </source>
</evidence>
<evidence type="ECO:0000313" key="10">
    <source>
        <dbReference type="Proteomes" id="UP001597156"/>
    </source>
</evidence>
<dbReference type="EC" id="2.7.1.2" evidence="2"/>
<evidence type="ECO:0000256" key="3">
    <source>
        <dbReference type="ARBA" id="ARBA00014701"/>
    </source>
</evidence>
<dbReference type="EMBL" id="JBHTLH010000042">
    <property type="protein sequence ID" value="MFD1126129.1"/>
    <property type="molecule type" value="Genomic_DNA"/>
</dbReference>
<sequence length="334" mass="35166">MKVGGLILASKKLIGIDLGGTTTKFAFIDEDGTILTKWSIPTDISDSGSQIVPNMIKSIATQMRREDYNNNDFIGIGMGTPGAVDREKGTVVGAYNLGWDQVQQVGPTITKELGLPISIDNDANSAALGEYWKGAGDKANDVVFVTLGTGVGGGVVTNGKLVHGINNGAGEIGHICVQKNGFLCTCGKRGCLEQYASATGVVKVAKSLAKRFTGKSRIKELIEGHEELTSKMVFFLADNGDILANQIVNEVCSYLGLALSHVGNTLNPENIIIGGGVSNAGNTLLQPTTRYFQENAFKSVRDSTKLKLAQLGNDAGVIGAASLALKFKENQALS</sequence>
<comment type="caution">
    <text evidence="9">The sequence shown here is derived from an EMBL/GenBank/DDBJ whole genome shotgun (WGS) entry which is preliminary data.</text>
</comment>
<keyword evidence="4 9" id="KW-0808">Transferase</keyword>
<dbReference type="InterPro" id="IPR000600">
    <property type="entry name" value="ROK"/>
</dbReference>
<comment type="similarity">
    <text evidence="1">Belongs to the ROK (NagC/XylR) family.</text>
</comment>
<dbReference type="InterPro" id="IPR049874">
    <property type="entry name" value="ROK_cs"/>
</dbReference>
<dbReference type="Gene3D" id="3.30.420.40">
    <property type="match status" value="2"/>
</dbReference>
<evidence type="ECO:0000256" key="5">
    <source>
        <dbReference type="ARBA" id="ARBA00022741"/>
    </source>
</evidence>
<keyword evidence="6" id="KW-0418">Kinase</keyword>